<dbReference type="SMART" id="SM00219">
    <property type="entry name" value="TyrKc"/>
    <property type="match status" value="1"/>
</dbReference>
<feature type="domain" description="Ig-like" evidence="17">
    <location>
        <begin position="215"/>
        <end position="299"/>
    </location>
</feature>
<comment type="subcellular location">
    <subcellularLocation>
        <location evidence="1">Membrane</location>
        <topology evidence="1">Single-pass membrane protein</topology>
    </subcellularLocation>
</comment>
<dbReference type="CDD" id="cd00192">
    <property type="entry name" value="PTKc"/>
    <property type="match status" value="1"/>
</dbReference>
<dbReference type="Pfam" id="PF07714">
    <property type="entry name" value="PK_Tyr_Ser-Thr"/>
    <property type="match status" value="1"/>
</dbReference>
<dbReference type="Pfam" id="PF00041">
    <property type="entry name" value="fn3"/>
    <property type="match status" value="1"/>
</dbReference>
<dbReference type="PROSITE" id="PS00109">
    <property type="entry name" value="PROTEIN_KINASE_TYR"/>
    <property type="match status" value="1"/>
</dbReference>
<dbReference type="PANTHER" id="PTHR24416">
    <property type="entry name" value="TYROSINE-PROTEIN KINASE RECEPTOR"/>
    <property type="match status" value="1"/>
</dbReference>
<dbReference type="CDD" id="cd00063">
    <property type="entry name" value="FN3"/>
    <property type="match status" value="2"/>
</dbReference>
<feature type="non-terminal residue" evidence="19">
    <location>
        <position position="1072"/>
    </location>
</feature>
<dbReference type="InterPro" id="IPR003599">
    <property type="entry name" value="Ig_sub"/>
</dbReference>
<dbReference type="InterPro" id="IPR013783">
    <property type="entry name" value="Ig-like_fold"/>
</dbReference>
<evidence type="ECO:0000259" key="16">
    <source>
        <dbReference type="PROSITE" id="PS50011"/>
    </source>
</evidence>
<evidence type="ECO:0000313" key="19">
    <source>
        <dbReference type="EMBL" id="CAH3158469.1"/>
    </source>
</evidence>
<dbReference type="Gene3D" id="1.10.510.10">
    <property type="entry name" value="Transferase(Phosphotransferase) domain 1"/>
    <property type="match status" value="1"/>
</dbReference>
<keyword evidence="9" id="KW-0472">Membrane</keyword>
<keyword evidence="5" id="KW-0812">Transmembrane</keyword>
<dbReference type="Proteomes" id="UP001159427">
    <property type="component" value="Unassembled WGS sequence"/>
</dbReference>
<reference evidence="19 20" key="1">
    <citation type="submission" date="2022-05" db="EMBL/GenBank/DDBJ databases">
        <authorList>
            <consortium name="Genoscope - CEA"/>
            <person name="William W."/>
        </authorList>
    </citation>
    <scope>NUCLEOTIDE SEQUENCE [LARGE SCALE GENOMIC DNA]</scope>
</reference>
<feature type="domain" description="Ig-like" evidence="17">
    <location>
        <begin position="130"/>
        <end position="211"/>
    </location>
</feature>
<comment type="catalytic activity">
    <reaction evidence="14">
        <text>L-tyrosyl-[protein] + ATP = O-phospho-L-tyrosyl-[protein] + ADP + H(+)</text>
        <dbReference type="Rhea" id="RHEA:10596"/>
        <dbReference type="Rhea" id="RHEA-COMP:10136"/>
        <dbReference type="Rhea" id="RHEA-COMP:20101"/>
        <dbReference type="ChEBI" id="CHEBI:15378"/>
        <dbReference type="ChEBI" id="CHEBI:30616"/>
        <dbReference type="ChEBI" id="CHEBI:46858"/>
        <dbReference type="ChEBI" id="CHEBI:61978"/>
        <dbReference type="ChEBI" id="CHEBI:456216"/>
        <dbReference type="EC" id="2.7.10.1"/>
    </reaction>
</comment>
<evidence type="ECO:0000256" key="5">
    <source>
        <dbReference type="ARBA" id="ARBA00022692"/>
    </source>
</evidence>
<name>A0ABN8QBE1_9CNID</name>
<evidence type="ECO:0000256" key="13">
    <source>
        <dbReference type="ARBA" id="ARBA00023319"/>
    </source>
</evidence>
<evidence type="ECO:0000259" key="17">
    <source>
        <dbReference type="PROSITE" id="PS50835"/>
    </source>
</evidence>
<feature type="domain" description="Fibronectin type-III" evidence="18">
    <location>
        <begin position="398"/>
        <end position="499"/>
    </location>
</feature>
<dbReference type="InterPro" id="IPR003961">
    <property type="entry name" value="FN3_dom"/>
</dbReference>
<dbReference type="PRINTS" id="PR00109">
    <property type="entry name" value="TYRKINASE"/>
</dbReference>
<keyword evidence="20" id="KW-1185">Reference proteome</keyword>
<keyword evidence="4" id="KW-0808">Transferase</keyword>
<evidence type="ECO:0000259" key="18">
    <source>
        <dbReference type="PROSITE" id="PS50853"/>
    </source>
</evidence>
<proteinExistence type="inferred from homology"/>
<keyword evidence="11" id="KW-0675">Receptor</keyword>
<dbReference type="Gene3D" id="3.30.200.20">
    <property type="entry name" value="Phosphorylase Kinase, domain 1"/>
    <property type="match status" value="1"/>
</dbReference>
<evidence type="ECO:0000256" key="15">
    <source>
        <dbReference type="PROSITE-ProRule" id="PRU10141"/>
    </source>
</evidence>
<dbReference type="SMART" id="SM00409">
    <property type="entry name" value="IG"/>
    <property type="match status" value="3"/>
</dbReference>
<sequence length="1072" mass="119528">MQLLFRSPYLGKSVTGSIGHSVTFVWTFSGAVDTVTWRIKETGVDAYTNGRLVVLDERGVDVLPPRSVRNAYRGRVSGSRSGDSVSGQATFTLSNITKDDERFYGCFIEPDDPNHTTRVDFVHLFLVEVPTITYPTAENASYNEGSHVNITCAATGKPAPEVRWTHNGQVKSSGQNISYLSFYKIDKKDAGIYTCIANNSAGRISKQLKLEVNHPATIHNITSSMANSWIGQTVTLLFKADGVPVPTLSWYKPDGTKFNEVKTYESTVVLTMNTEHDFGHYNCTADNGFPLASKMIQVKQIKAPSLPSIAIDVQATSMTVKWTVPADNGGSSITAYRVVLLQRDTEIDEKNVTDPVTKTCVFAGLSKSTIYSLRVSARNFVFEGPFSQSKVQTRPEGVPEAALIKDLPAETKDVTVKVMWDEAQNNGAPITKYTVYQRIVNNSNATREWTKIRIITDVSVREVAVKLEKDREYEFLVTVSNRFGESVKEEKYTRKIAAVGAAITRYSIYQRLGNEWKLIGVINDISTREYVVEIEKGKVYEFVVTATNKYGESSLEENIKWIQALSGSTREYVVEIEKGKVYEFVVTATNKYGESSLEENIKWIQALSGTSRNSCRQEWKRKPLFSGRGHLLPRPNKCPLTVVTSVKSVIHLPFAGTPGNFRSSYLLLPLSFSSCSPEEYHQEAPSPSKPQHLFCAIPQASMQGLASLHTPQYQSTHSLPFSADRYSLATLLPVCRQPLIASILLVFRSTLTTSSTLLFLFLVLNPPDLGQSVISFDKEKALFTSLAPEAKSSTYKDFKNSTTQDEPVTQPSSTMEYDDVVTSATPGSGDYMPLHPSRRSWEITRQQVNIIKVIGKGAFSEVAKATLWNLLENQKVITVAAKMLRANAPDSDRKDLLSELELMKKLKPHPHVIKLMACVTETDPLLVLIEFVPFGDLLGYLRKSRGLSDTYFEDPDVNPQTSLTAEQLMKFAWQVADGMCYLSSRKIIHRDLAARNVLVGEGETCKVTDFGMARNVQGDDIYSKKSRGRLPVKWTAYEALLYGVYTTQSDVWGYGILLYEILTVGRFCQKVF</sequence>
<protein>
    <recommendedName>
        <fullName evidence="3">receptor protein-tyrosine kinase</fullName>
        <ecNumber evidence="3">2.7.10.1</ecNumber>
    </recommendedName>
</protein>
<dbReference type="PROSITE" id="PS50835">
    <property type="entry name" value="IG_LIKE"/>
    <property type="match status" value="2"/>
</dbReference>
<dbReference type="PROSITE" id="PS50853">
    <property type="entry name" value="FN3"/>
    <property type="match status" value="2"/>
</dbReference>
<dbReference type="InterPro" id="IPR036116">
    <property type="entry name" value="FN3_sf"/>
</dbReference>
<evidence type="ECO:0000256" key="11">
    <source>
        <dbReference type="ARBA" id="ARBA00023170"/>
    </source>
</evidence>
<evidence type="ECO:0000313" key="20">
    <source>
        <dbReference type="Proteomes" id="UP001159427"/>
    </source>
</evidence>
<keyword evidence="10" id="KW-1015">Disulfide bond</keyword>
<dbReference type="EC" id="2.7.10.1" evidence="3"/>
<dbReference type="InterPro" id="IPR017441">
    <property type="entry name" value="Protein_kinase_ATP_BS"/>
</dbReference>
<dbReference type="SMART" id="SM00408">
    <property type="entry name" value="IGc2"/>
    <property type="match status" value="2"/>
</dbReference>
<dbReference type="SMART" id="SM00060">
    <property type="entry name" value="FN3"/>
    <property type="match status" value="3"/>
</dbReference>
<dbReference type="Pfam" id="PF13927">
    <property type="entry name" value="Ig_3"/>
    <property type="match status" value="2"/>
</dbReference>
<dbReference type="SUPFAM" id="SSF48726">
    <property type="entry name" value="Immunoglobulin"/>
    <property type="match status" value="3"/>
</dbReference>
<dbReference type="InterPro" id="IPR036179">
    <property type="entry name" value="Ig-like_dom_sf"/>
</dbReference>
<dbReference type="InterPro" id="IPR008266">
    <property type="entry name" value="Tyr_kinase_AS"/>
</dbReference>
<evidence type="ECO:0000256" key="12">
    <source>
        <dbReference type="ARBA" id="ARBA00023180"/>
    </source>
</evidence>
<dbReference type="SUPFAM" id="SSF49265">
    <property type="entry name" value="Fibronectin type III"/>
    <property type="match status" value="2"/>
</dbReference>
<feature type="domain" description="Protein kinase" evidence="16">
    <location>
        <begin position="848"/>
        <end position="1072"/>
    </location>
</feature>
<dbReference type="InterPro" id="IPR003598">
    <property type="entry name" value="Ig_sub2"/>
</dbReference>
<keyword evidence="15" id="KW-0067">ATP-binding</keyword>
<dbReference type="InterPro" id="IPR007110">
    <property type="entry name" value="Ig-like_dom"/>
</dbReference>
<keyword evidence="8" id="KW-1133">Transmembrane helix</keyword>
<dbReference type="PROSITE" id="PS00107">
    <property type="entry name" value="PROTEIN_KINASE_ATP"/>
    <property type="match status" value="1"/>
</dbReference>
<dbReference type="PROSITE" id="PS50011">
    <property type="entry name" value="PROTEIN_KINASE_DOM"/>
    <property type="match status" value="1"/>
</dbReference>
<evidence type="ECO:0000256" key="2">
    <source>
        <dbReference type="ARBA" id="ARBA00006692"/>
    </source>
</evidence>
<evidence type="ECO:0000256" key="8">
    <source>
        <dbReference type="ARBA" id="ARBA00022989"/>
    </source>
</evidence>
<evidence type="ECO:0000256" key="9">
    <source>
        <dbReference type="ARBA" id="ARBA00023136"/>
    </source>
</evidence>
<dbReference type="InterPro" id="IPR020635">
    <property type="entry name" value="Tyr_kinase_cat_dom"/>
</dbReference>
<organism evidence="19 20">
    <name type="scientific">Porites evermanni</name>
    <dbReference type="NCBI Taxonomy" id="104178"/>
    <lineage>
        <taxon>Eukaryota</taxon>
        <taxon>Metazoa</taxon>
        <taxon>Cnidaria</taxon>
        <taxon>Anthozoa</taxon>
        <taxon>Hexacorallia</taxon>
        <taxon>Scleractinia</taxon>
        <taxon>Fungiina</taxon>
        <taxon>Poritidae</taxon>
        <taxon>Porites</taxon>
    </lineage>
</organism>
<dbReference type="InterPro" id="IPR000719">
    <property type="entry name" value="Prot_kinase_dom"/>
</dbReference>
<comment type="similarity">
    <text evidence="2">Belongs to the protein kinase superfamily. CAMK Ser/Thr protein kinase family.</text>
</comment>
<dbReference type="PANTHER" id="PTHR24416:SF621">
    <property type="entry name" value="TYROSINE KINASE RECEPTOR CAD96CA"/>
    <property type="match status" value="1"/>
</dbReference>
<feature type="binding site" evidence="15">
    <location>
        <position position="882"/>
    </location>
    <ligand>
        <name>ATP</name>
        <dbReference type="ChEBI" id="CHEBI:30616"/>
    </ligand>
</feature>
<keyword evidence="6" id="KW-0677">Repeat</keyword>
<keyword evidence="13" id="KW-0393">Immunoglobulin domain</keyword>
<dbReference type="Gene3D" id="2.60.40.10">
    <property type="entry name" value="Immunoglobulins"/>
    <property type="match status" value="6"/>
</dbReference>
<keyword evidence="12" id="KW-0325">Glycoprotein</keyword>
<evidence type="ECO:0000256" key="10">
    <source>
        <dbReference type="ARBA" id="ARBA00023157"/>
    </source>
</evidence>
<evidence type="ECO:0000256" key="6">
    <source>
        <dbReference type="ARBA" id="ARBA00022737"/>
    </source>
</evidence>
<dbReference type="InterPro" id="IPR011009">
    <property type="entry name" value="Kinase-like_dom_sf"/>
</dbReference>
<evidence type="ECO:0000256" key="14">
    <source>
        <dbReference type="ARBA" id="ARBA00051243"/>
    </source>
</evidence>
<evidence type="ECO:0000256" key="3">
    <source>
        <dbReference type="ARBA" id="ARBA00011902"/>
    </source>
</evidence>
<keyword evidence="7" id="KW-0418">Kinase</keyword>
<dbReference type="InterPro" id="IPR001245">
    <property type="entry name" value="Ser-Thr/Tyr_kinase_cat_dom"/>
</dbReference>
<gene>
    <name evidence="19" type="ORF">PEVE_00002893</name>
</gene>
<evidence type="ECO:0000256" key="7">
    <source>
        <dbReference type="ARBA" id="ARBA00022777"/>
    </source>
</evidence>
<accession>A0ABN8QBE1</accession>
<dbReference type="SUPFAM" id="SSF56112">
    <property type="entry name" value="Protein kinase-like (PK-like)"/>
    <property type="match status" value="1"/>
</dbReference>
<evidence type="ECO:0000256" key="4">
    <source>
        <dbReference type="ARBA" id="ARBA00022679"/>
    </source>
</evidence>
<evidence type="ECO:0000256" key="1">
    <source>
        <dbReference type="ARBA" id="ARBA00004167"/>
    </source>
</evidence>
<keyword evidence="15" id="KW-0547">Nucleotide-binding</keyword>
<dbReference type="InterPro" id="IPR050122">
    <property type="entry name" value="RTK"/>
</dbReference>
<dbReference type="EMBL" id="CALNXI010001170">
    <property type="protein sequence ID" value="CAH3158469.1"/>
    <property type="molecule type" value="Genomic_DNA"/>
</dbReference>
<comment type="caution">
    <text evidence="19">The sequence shown here is derived from an EMBL/GenBank/DDBJ whole genome shotgun (WGS) entry which is preliminary data.</text>
</comment>
<feature type="domain" description="Fibronectin type-III" evidence="18">
    <location>
        <begin position="303"/>
        <end position="397"/>
    </location>
</feature>